<feature type="transmembrane region" description="Helical" evidence="7">
    <location>
        <begin position="167"/>
        <end position="188"/>
    </location>
</feature>
<evidence type="ECO:0000313" key="9">
    <source>
        <dbReference type="Proteomes" id="UP000826234"/>
    </source>
</evidence>
<name>A0ABQ7TQ82_PHRPL</name>
<evidence type="ECO:0000256" key="2">
    <source>
        <dbReference type="ARBA" id="ARBA00009331"/>
    </source>
</evidence>
<keyword evidence="7" id="KW-0812">Transmembrane</keyword>
<dbReference type="InterPro" id="IPR003177">
    <property type="entry name" value="Cytc_oxidase_su7a_met"/>
</dbReference>
<dbReference type="PANTHER" id="PTHR10510:SF11">
    <property type="entry name" value="CYTOCHROME C OXIDASE SUBUNIT 7A, MITOCHONDRIAL"/>
    <property type="match status" value="1"/>
</dbReference>
<evidence type="ECO:0008006" key="10">
    <source>
        <dbReference type="Google" id="ProtNLM"/>
    </source>
</evidence>
<evidence type="ECO:0000256" key="7">
    <source>
        <dbReference type="SAM" id="Phobius"/>
    </source>
</evidence>
<keyword evidence="7" id="KW-1133">Transmembrane helix</keyword>
<evidence type="ECO:0000256" key="5">
    <source>
        <dbReference type="ARBA" id="ARBA00023136"/>
    </source>
</evidence>
<dbReference type="InterPro" id="IPR039297">
    <property type="entry name" value="COX7a"/>
</dbReference>
<comment type="caution">
    <text evidence="8">The sequence shown here is derived from an EMBL/GenBank/DDBJ whole genome shotgun (WGS) entry which is preliminary data.</text>
</comment>
<organism evidence="8 9">
    <name type="scientific">Phrynosoma platyrhinos</name>
    <name type="common">Desert horned lizard</name>
    <dbReference type="NCBI Taxonomy" id="52577"/>
    <lineage>
        <taxon>Eukaryota</taxon>
        <taxon>Metazoa</taxon>
        <taxon>Chordata</taxon>
        <taxon>Craniata</taxon>
        <taxon>Vertebrata</taxon>
        <taxon>Euteleostomi</taxon>
        <taxon>Lepidosauria</taxon>
        <taxon>Squamata</taxon>
        <taxon>Bifurcata</taxon>
        <taxon>Unidentata</taxon>
        <taxon>Episquamata</taxon>
        <taxon>Toxicofera</taxon>
        <taxon>Iguania</taxon>
        <taxon>Phrynosomatidae</taxon>
        <taxon>Phrynosomatinae</taxon>
        <taxon>Phrynosoma</taxon>
    </lineage>
</organism>
<feature type="compositionally biased region" description="Basic and acidic residues" evidence="6">
    <location>
        <begin position="58"/>
        <end position="81"/>
    </location>
</feature>
<comment type="subcellular location">
    <subcellularLocation>
        <location evidence="1">Mitochondrion inner membrane</location>
    </subcellularLocation>
</comment>
<dbReference type="EMBL" id="JAIPUX010000035">
    <property type="protein sequence ID" value="KAH0631601.1"/>
    <property type="molecule type" value="Genomic_DNA"/>
</dbReference>
<protein>
    <recommendedName>
        <fullName evidence="10">Cytochrome c oxidase subunit 7A2</fullName>
    </recommendedName>
</protein>
<proteinExistence type="inferred from homology"/>
<evidence type="ECO:0000256" key="4">
    <source>
        <dbReference type="ARBA" id="ARBA00023128"/>
    </source>
</evidence>
<comment type="similarity">
    <text evidence="2">Belongs to the cytochrome c oxidase VIIa family.</text>
</comment>
<accession>A0ABQ7TQ82</accession>
<dbReference type="Proteomes" id="UP000826234">
    <property type="component" value="Unassembled WGS sequence"/>
</dbReference>
<dbReference type="Pfam" id="PF02238">
    <property type="entry name" value="COX7a"/>
    <property type="match status" value="1"/>
</dbReference>
<keyword evidence="4" id="KW-0496">Mitochondrion</keyword>
<evidence type="ECO:0000256" key="6">
    <source>
        <dbReference type="SAM" id="MobiDB-lite"/>
    </source>
</evidence>
<dbReference type="SUPFAM" id="SSF81419">
    <property type="entry name" value="Mitochondrial cytochrome c oxidase subunit VIIa"/>
    <property type="match status" value="1"/>
</dbReference>
<gene>
    <name evidence="8" type="ORF">JD844_006006</name>
</gene>
<feature type="region of interest" description="Disordered" evidence="6">
    <location>
        <begin position="58"/>
        <end position="87"/>
    </location>
</feature>
<dbReference type="InterPro" id="IPR036539">
    <property type="entry name" value="Cyt_c_oxidase_su7a_sf"/>
</dbReference>
<sequence length="197" mass="22758">MAWGKNIGPCLSVLSFELICCPYSWLWDKKNRSQSPSTSIARPVLQWQSNALVREVNSKRDKQVKETGEKEEDKDQAKENEIPPGKDSLPAPLLHYLCRMYAFDHDFCKKQKLKQWPCPQLISRLKPLQIFSTPSRQLKNKVPEYQKLFQEDNGLPVHLKGGTTDTLLYRFTMTLSLIGVAYSLFELFKAAQPRKNK</sequence>
<evidence type="ECO:0000256" key="3">
    <source>
        <dbReference type="ARBA" id="ARBA00022792"/>
    </source>
</evidence>
<keyword evidence="9" id="KW-1185">Reference proteome</keyword>
<evidence type="ECO:0000256" key="1">
    <source>
        <dbReference type="ARBA" id="ARBA00004273"/>
    </source>
</evidence>
<keyword evidence="3" id="KW-0999">Mitochondrion inner membrane</keyword>
<dbReference type="CDD" id="cd00928">
    <property type="entry name" value="Cyt_c_Oxidase_VIIa"/>
    <property type="match status" value="1"/>
</dbReference>
<evidence type="ECO:0000313" key="8">
    <source>
        <dbReference type="EMBL" id="KAH0631601.1"/>
    </source>
</evidence>
<keyword evidence="5 7" id="KW-0472">Membrane</keyword>
<dbReference type="Gene3D" id="4.10.91.10">
    <property type="entry name" value="Cytochrome c oxidase, subunit VIIa"/>
    <property type="match status" value="1"/>
</dbReference>
<reference evidence="8 9" key="1">
    <citation type="journal article" date="2022" name="Gigascience">
        <title>A chromosome-level genome assembly and annotation of the desert horned lizard, Phrynosoma platyrhinos, provides insight into chromosomal rearrangements among reptiles.</title>
        <authorList>
            <person name="Koochekian N."/>
            <person name="Ascanio A."/>
            <person name="Farleigh K."/>
            <person name="Card D.C."/>
            <person name="Schield D.R."/>
            <person name="Castoe T.A."/>
            <person name="Jezkova T."/>
        </authorList>
    </citation>
    <scope>NUCLEOTIDE SEQUENCE [LARGE SCALE GENOMIC DNA]</scope>
    <source>
        <strain evidence="8">NK-2021</strain>
    </source>
</reference>
<dbReference type="PANTHER" id="PTHR10510">
    <property type="entry name" value="CYTOCHROME C OXIDASE POLYPEPTIDE 7A"/>
    <property type="match status" value="1"/>
</dbReference>